<evidence type="ECO:0000313" key="1">
    <source>
        <dbReference type="EMBL" id="CAG8596717.1"/>
    </source>
</evidence>
<organism evidence="1 2">
    <name type="scientific">Funneliformis mosseae</name>
    <name type="common">Endomycorrhizal fungus</name>
    <name type="synonym">Glomus mosseae</name>
    <dbReference type="NCBI Taxonomy" id="27381"/>
    <lineage>
        <taxon>Eukaryota</taxon>
        <taxon>Fungi</taxon>
        <taxon>Fungi incertae sedis</taxon>
        <taxon>Mucoromycota</taxon>
        <taxon>Glomeromycotina</taxon>
        <taxon>Glomeromycetes</taxon>
        <taxon>Glomerales</taxon>
        <taxon>Glomeraceae</taxon>
        <taxon>Funneliformis</taxon>
    </lineage>
</organism>
<feature type="non-terminal residue" evidence="1">
    <location>
        <position position="646"/>
    </location>
</feature>
<dbReference type="SUPFAM" id="SSF52540">
    <property type="entry name" value="P-loop containing nucleoside triphosphate hydrolases"/>
    <property type="match status" value="1"/>
</dbReference>
<name>A0A9N9CAE5_FUNMO</name>
<dbReference type="AlphaFoldDB" id="A0A9N9CAE5"/>
<evidence type="ECO:0000313" key="2">
    <source>
        <dbReference type="Proteomes" id="UP000789375"/>
    </source>
</evidence>
<dbReference type="Proteomes" id="UP000789375">
    <property type="component" value="Unassembled WGS sequence"/>
</dbReference>
<proteinExistence type="predicted"/>
<dbReference type="InterPro" id="IPR027417">
    <property type="entry name" value="P-loop_NTPase"/>
</dbReference>
<dbReference type="EMBL" id="CAJVPP010002338">
    <property type="protein sequence ID" value="CAG8596717.1"/>
    <property type="molecule type" value="Genomic_DNA"/>
</dbReference>
<accession>A0A9N9CAE5</accession>
<reference evidence="1" key="1">
    <citation type="submission" date="2021-06" db="EMBL/GenBank/DDBJ databases">
        <authorList>
            <person name="Kallberg Y."/>
            <person name="Tangrot J."/>
            <person name="Rosling A."/>
        </authorList>
    </citation>
    <scope>NUCLEOTIDE SEQUENCE</scope>
    <source>
        <strain evidence="1">87-6 pot B 2015</strain>
    </source>
</reference>
<gene>
    <name evidence="1" type="ORF">FMOSSE_LOCUS8729</name>
</gene>
<protein>
    <submittedName>
        <fullName evidence="1">4921_t:CDS:1</fullName>
    </submittedName>
</protein>
<comment type="caution">
    <text evidence="1">The sequence shown here is derived from an EMBL/GenBank/DDBJ whole genome shotgun (WGS) entry which is preliminary data.</text>
</comment>
<sequence length="646" mass="74258">RPIYNVSLWTTQFLRIVKNFIKLTEVYEIDEDNPIGVRLPDAEHQGHIMKRRKIECKEYKSFDDKYVQIPLKIFNMLSSSKFAPDPRVSLAAIKNLQVGQHFVLPNFGQEPKHFSEGYLGRKLYVTNQMINVWNDISKDQLHSFKRVLSGPMGVGKSYIALYLAARAYAEGWLILYIADAAELDVDTPEKAGKVICEYFLALNRDIVTGDGLEMLVENVTFSSEKDFIIVAEIILGELPKQVERKTLFVIDEHGVLFEEDPPVPKRLHLLSPLMNLTFWAEHYKGVRVIFTGISHAKYEMKYMKNGQNIWWVIYISPLEDNVFDILLVTHPLLKKSGIKEKVKEATNCIPHVRTDQLLNLAQEYYNGLEKNSKNRYYDALTSIFLPNKPTIQFDWHILDLGLIYRFHRDGDFTRYLPICPPAQKAFLKMYKSFDLPKEIKYQLNIGKLSGPQFEEALFNRLVSRSNTTILLQATDLNNRKTNPVKIEFEDYAIIKQPNLSLGSGCDEVLGRGFDGYPRFDFMLGTIFIQVSISSFTKHNNESSKNIEKAFEPMLPQAGITANDINGRNQIEIYLDEIYGPTHSARIDPISRKFNVSKNGKHKPGFRIVYIRGSPGTAKHSTKGKKFPEIAHVTFDEIKRNLFQNVL</sequence>
<keyword evidence="2" id="KW-1185">Reference proteome</keyword>